<keyword evidence="8" id="KW-1185">Reference proteome</keyword>
<proteinExistence type="predicted"/>
<keyword evidence="3 6" id="KW-0812">Transmembrane</keyword>
<reference evidence="7 8" key="1">
    <citation type="submission" date="2019-03" db="EMBL/GenBank/DDBJ databases">
        <title>Genomic Encyclopedia of Type Strains, Phase IV (KMG-IV): sequencing the most valuable type-strain genomes for metagenomic binning, comparative biology and taxonomic classification.</title>
        <authorList>
            <person name="Goeker M."/>
        </authorList>
    </citation>
    <scope>NUCLEOTIDE SEQUENCE [LARGE SCALE GENOMIC DNA]</scope>
    <source>
        <strain evidence="7 8">DSM 45765</strain>
    </source>
</reference>
<dbReference type="PANTHER" id="PTHR30250">
    <property type="entry name" value="PST FAMILY PREDICTED COLANIC ACID TRANSPORTER"/>
    <property type="match status" value="1"/>
</dbReference>
<feature type="transmembrane region" description="Helical" evidence="6">
    <location>
        <begin position="463"/>
        <end position="482"/>
    </location>
</feature>
<protein>
    <submittedName>
        <fullName evidence="7">O-antigen/teichoic acid export membrane protein</fullName>
    </submittedName>
</protein>
<feature type="transmembrane region" description="Helical" evidence="6">
    <location>
        <begin position="85"/>
        <end position="106"/>
    </location>
</feature>
<keyword evidence="4 6" id="KW-1133">Transmembrane helix</keyword>
<evidence type="ECO:0000256" key="6">
    <source>
        <dbReference type="SAM" id="Phobius"/>
    </source>
</evidence>
<comment type="caution">
    <text evidence="7">The sequence shown here is derived from an EMBL/GenBank/DDBJ whole genome shotgun (WGS) entry which is preliminary data.</text>
</comment>
<dbReference type="GO" id="GO:0005886">
    <property type="term" value="C:plasma membrane"/>
    <property type="evidence" value="ECO:0007669"/>
    <property type="project" value="UniProtKB-SubCell"/>
</dbReference>
<sequence length="497" mass="51235">MSNERLTRAGLLSLVGGATGAVFGLILALVVGRGLGPEGTGYFFQTVALFMILANVLELGADTGLVREMSRQLTLGQQADLRRTVFVAVLPVLIVGVLATVLLWVLAPWLATLLAEPAASETMTGLIRYTAPFVLPASLVAVLLGGSRGLSTVLPFVTVYNIGLPVARVVFVLVALWSGIGLLGVTQAWAWPFVLAVLVAAVVLARRLAVASATVDREPRPFGVLARQFWSFSAPRGVAAALEILLAWADVLLVGALLGPVPAGVYAVASRAVRAGLLVDTAMRMAVSARMSALLAAGELGAARELLAAATKVLILLSWPLYLTLALFAAPVLELFGSGFGAGALAAALLSGAMMVLTASSVLQTALLMGGRSRWQMNNKVAAVVVNLGANLALLPTIGIAGGGLAWLLTIAVDTALAGWQVHRLIGVRLPGTGLLLPITVVAGTVVLPAILVLGLFGATLLALGVHLAVALPLFGTACWLLRSRLVPAVLRAPSTV</sequence>
<feature type="transmembrane region" description="Helical" evidence="6">
    <location>
        <begin position="313"/>
        <end position="333"/>
    </location>
</feature>
<gene>
    <name evidence="7" type="ORF">EV191_101441</name>
</gene>
<evidence type="ECO:0000313" key="8">
    <source>
        <dbReference type="Proteomes" id="UP000294911"/>
    </source>
</evidence>
<feature type="transmembrane region" description="Helical" evidence="6">
    <location>
        <begin position="405"/>
        <end position="423"/>
    </location>
</feature>
<dbReference type="Pfam" id="PF01943">
    <property type="entry name" value="Polysacc_synt"/>
    <property type="match status" value="1"/>
</dbReference>
<feature type="transmembrane region" description="Helical" evidence="6">
    <location>
        <begin position="345"/>
        <end position="369"/>
    </location>
</feature>
<dbReference type="InterPro" id="IPR050833">
    <property type="entry name" value="Poly_Biosynth_Transport"/>
</dbReference>
<dbReference type="OrthoDB" id="3294889at2"/>
<dbReference type="InterPro" id="IPR002797">
    <property type="entry name" value="Polysacc_synth"/>
</dbReference>
<feature type="transmembrane region" description="Helical" evidence="6">
    <location>
        <begin position="153"/>
        <end position="177"/>
    </location>
</feature>
<evidence type="ECO:0000256" key="2">
    <source>
        <dbReference type="ARBA" id="ARBA00022475"/>
    </source>
</evidence>
<evidence type="ECO:0000256" key="1">
    <source>
        <dbReference type="ARBA" id="ARBA00004651"/>
    </source>
</evidence>
<name>A0A4R2R494_9PSEU</name>
<keyword evidence="2" id="KW-1003">Cell membrane</keyword>
<accession>A0A4R2R494</accession>
<feature type="transmembrane region" description="Helical" evidence="6">
    <location>
        <begin position="189"/>
        <end position="210"/>
    </location>
</feature>
<dbReference type="EMBL" id="SLXQ01000001">
    <property type="protein sequence ID" value="TCP56498.1"/>
    <property type="molecule type" value="Genomic_DNA"/>
</dbReference>
<feature type="transmembrane region" description="Helical" evidence="6">
    <location>
        <begin position="435"/>
        <end position="457"/>
    </location>
</feature>
<evidence type="ECO:0000256" key="5">
    <source>
        <dbReference type="ARBA" id="ARBA00023136"/>
    </source>
</evidence>
<organism evidence="7 8">
    <name type="scientific">Tamaricihabitans halophyticus</name>
    <dbReference type="NCBI Taxonomy" id="1262583"/>
    <lineage>
        <taxon>Bacteria</taxon>
        <taxon>Bacillati</taxon>
        <taxon>Actinomycetota</taxon>
        <taxon>Actinomycetes</taxon>
        <taxon>Pseudonocardiales</taxon>
        <taxon>Pseudonocardiaceae</taxon>
        <taxon>Tamaricihabitans</taxon>
    </lineage>
</organism>
<dbReference type="PANTHER" id="PTHR30250:SF11">
    <property type="entry name" value="O-ANTIGEN TRANSPORTER-RELATED"/>
    <property type="match status" value="1"/>
</dbReference>
<dbReference type="Proteomes" id="UP000294911">
    <property type="component" value="Unassembled WGS sequence"/>
</dbReference>
<feature type="transmembrane region" description="Helical" evidence="6">
    <location>
        <begin position="12"/>
        <end position="31"/>
    </location>
</feature>
<evidence type="ECO:0000256" key="3">
    <source>
        <dbReference type="ARBA" id="ARBA00022692"/>
    </source>
</evidence>
<feature type="transmembrane region" description="Helical" evidence="6">
    <location>
        <begin position="126"/>
        <end position="146"/>
    </location>
</feature>
<keyword evidence="5 6" id="KW-0472">Membrane</keyword>
<feature type="transmembrane region" description="Helical" evidence="6">
    <location>
        <begin position="43"/>
        <end position="65"/>
    </location>
</feature>
<evidence type="ECO:0000313" key="7">
    <source>
        <dbReference type="EMBL" id="TCP56498.1"/>
    </source>
</evidence>
<feature type="transmembrane region" description="Helical" evidence="6">
    <location>
        <begin position="381"/>
        <end position="399"/>
    </location>
</feature>
<dbReference type="AlphaFoldDB" id="A0A4R2R494"/>
<comment type="subcellular location">
    <subcellularLocation>
        <location evidence="1">Cell membrane</location>
        <topology evidence="1">Multi-pass membrane protein</topology>
    </subcellularLocation>
</comment>
<evidence type="ECO:0000256" key="4">
    <source>
        <dbReference type="ARBA" id="ARBA00022989"/>
    </source>
</evidence>
<dbReference type="RefSeq" id="WP_132875093.1">
    <property type="nucleotide sequence ID" value="NZ_SLXQ01000001.1"/>
</dbReference>